<sequence length="63" mass="7117">MPALSLITRDEAVYHQLTKRKNWAGKNAGVVLVFCIVFIIAVGLISLFVYRWNLRRKAARGGN</sequence>
<evidence type="ECO:0000256" key="1">
    <source>
        <dbReference type="SAM" id="Phobius"/>
    </source>
</evidence>
<keyword evidence="3" id="KW-1185">Reference proteome</keyword>
<dbReference type="VEuPathDB" id="FungiDB:EMCG_01784"/>
<comment type="caution">
    <text evidence="2">The sequence shown here is derived from an EMBL/GenBank/DDBJ whole genome shotgun (WGS) entry which is preliminary data.</text>
</comment>
<name>A0A2B7Z531_9EURO</name>
<organism evidence="2 3">
    <name type="scientific">[Emmonsia] crescens</name>
    <dbReference type="NCBI Taxonomy" id="73230"/>
    <lineage>
        <taxon>Eukaryota</taxon>
        <taxon>Fungi</taxon>
        <taxon>Dikarya</taxon>
        <taxon>Ascomycota</taxon>
        <taxon>Pezizomycotina</taxon>
        <taxon>Eurotiomycetes</taxon>
        <taxon>Eurotiomycetidae</taxon>
        <taxon>Onygenales</taxon>
        <taxon>Ajellomycetaceae</taxon>
        <taxon>Emergomyces</taxon>
    </lineage>
</organism>
<proteinExistence type="predicted"/>
<accession>A0A2B7Z531</accession>
<gene>
    <name evidence="2" type="ORF">GX50_08913</name>
</gene>
<reference evidence="2 3" key="1">
    <citation type="submission" date="2017-10" db="EMBL/GenBank/DDBJ databases">
        <title>Comparative genomics in systemic dimorphic fungi from Ajellomycetaceae.</title>
        <authorList>
            <person name="Munoz J.F."/>
            <person name="Mcewen J.G."/>
            <person name="Clay O.K."/>
            <person name="Cuomo C.A."/>
        </authorList>
    </citation>
    <scope>NUCLEOTIDE SEQUENCE [LARGE SCALE GENOMIC DNA]</scope>
    <source>
        <strain evidence="2 3">UAMH4076</strain>
    </source>
</reference>
<evidence type="ECO:0000313" key="2">
    <source>
        <dbReference type="EMBL" id="PGH28349.1"/>
    </source>
</evidence>
<evidence type="ECO:0000313" key="3">
    <source>
        <dbReference type="Proteomes" id="UP000226031"/>
    </source>
</evidence>
<keyword evidence="1" id="KW-0812">Transmembrane</keyword>
<protein>
    <submittedName>
        <fullName evidence="2">Uncharacterized protein</fullName>
    </submittedName>
</protein>
<dbReference type="EMBL" id="PDND01000598">
    <property type="protein sequence ID" value="PGH28349.1"/>
    <property type="molecule type" value="Genomic_DNA"/>
</dbReference>
<dbReference type="AlphaFoldDB" id="A0A2B7Z531"/>
<keyword evidence="1" id="KW-1133">Transmembrane helix</keyword>
<keyword evidence="1" id="KW-0472">Membrane</keyword>
<dbReference type="STRING" id="73230.A0A2B7Z531"/>
<feature type="transmembrane region" description="Helical" evidence="1">
    <location>
        <begin position="28"/>
        <end position="50"/>
    </location>
</feature>
<dbReference type="Proteomes" id="UP000226031">
    <property type="component" value="Unassembled WGS sequence"/>
</dbReference>